<dbReference type="InterPro" id="IPR043504">
    <property type="entry name" value="Peptidase_S1_PA_chymotrypsin"/>
</dbReference>
<dbReference type="PROSITE" id="PS50240">
    <property type="entry name" value="TRYPSIN_DOM"/>
    <property type="match status" value="1"/>
</dbReference>
<dbReference type="SUPFAM" id="SSF50494">
    <property type="entry name" value="Trypsin-like serine proteases"/>
    <property type="match status" value="1"/>
</dbReference>
<keyword evidence="5" id="KW-0472">Membrane</keyword>
<evidence type="ECO:0000256" key="2">
    <source>
        <dbReference type="RuleBase" id="RU363034"/>
    </source>
</evidence>
<keyword evidence="1" id="KW-1015">Disulfide bond</keyword>
<feature type="domain" description="Peptidase S1" evidence="4">
    <location>
        <begin position="32"/>
        <end position="281"/>
    </location>
</feature>
<dbReference type="PROSITE" id="PS00134">
    <property type="entry name" value="TRYPSIN_HIS"/>
    <property type="match status" value="1"/>
</dbReference>
<dbReference type="AlphaFoldDB" id="F1LAT2"/>
<dbReference type="PANTHER" id="PTHR24252">
    <property type="entry name" value="ACROSIN-RELATED"/>
    <property type="match status" value="1"/>
</dbReference>
<keyword evidence="2" id="KW-0720">Serine protease</keyword>
<feature type="chain" id="PRO_5003268736" evidence="3">
    <location>
        <begin position="18"/>
        <end position="311"/>
    </location>
</feature>
<dbReference type="InterPro" id="IPR001314">
    <property type="entry name" value="Peptidase_S1A"/>
</dbReference>
<dbReference type="FunFam" id="2.40.10.10:FF:000068">
    <property type="entry name" value="transmembrane protease serine 2"/>
    <property type="match status" value="1"/>
</dbReference>
<dbReference type="PRINTS" id="PR00722">
    <property type="entry name" value="CHYMOTRYPSIN"/>
</dbReference>
<dbReference type="GO" id="GO:0004252">
    <property type="term" value="F:serine-type endopeptidase activity"/>
    <property type="evidence" value="ECO:0007669"/>
    <property type="project" value="InterPro"/>
</dbReference>
<proteinExistence type="evidence at transcript level"/>
<name>F1LAT2_ASCSU</name>
<dbReference type="SMART" id="SM00020">
    <property type="entry name" value="Tryp_SPc"/>
    <property type="match status" value="1"/>
</dbReference>
<dbReference type="InterPro" id="IPR033116">
    <property type="entry name" value="TRYPSIN_SER"/>
</dbReference>
<reference evidence="5" key="1">
    <citation type="journal article" date="2011" name="Genome Res.">
        <title>Deep small RNA sequencing from the nematode Ascaris reveals conservation, functional diversification, and novel developmental profiles.</title>
        <authorList>
            <person name="Wang J."/>
            <person name="Czech B."/>
            <person name="Crunk A."/>
            <person name="Wallace A."/>
            <person name="Mitreva M."/>
            <person name="Hannon G.J."/>
            <person name="Davis R.E."/>
        </authorList>
    </citation>
    <scope>NUCLEOTIDE SEQUENCE</scope>
</reference>
<dbReference type="InterPro" id="IPR018114">
    <property type="entry name" value="TRYPSIN_HIS"/>
</dbReference>
<feature type="signal peptide" evidence="3">
    <location>
        <begin position="1"/>
        <end position="17"/>
    </location>
</feature>
<evidence type="ECO:0000256" key="3">
    <source>
        <dbReference type="SAM" id="SignalP"/>
    </source>
</evidence>
<organism evidence="5">
    <name type="scientific">Ascaris suum</name>
    <name type="common">Pig roundworm</name>
    <name type="synonym">Ascaris lumbricoides</name>
    <dbReference type="NCBI Taxonomy" id="6253"/>
    <lineage>
        <taxon>Eukaryota</taxon>
        <taxon>Metazoa</taxon>
        <taxon>Ecdysozoa</taxon>
        <taxon>Nematoda</taxon>
        <taxon>Chromadorea</taxon>
        <taxon>Rhabditida</taxon>
        <taxon>Spirurina</taxon>
        <taxon>Ascaridomorpha</taxon>
        <taxon>Ascaridoidea</taxon>
        <taxon>Ascarididae</taxon>
        <taxon>Ascaris</taxon>
    </lineage>
</organism>
<dbReference type="Gene3D" id="2.40.10.10">
    <property type="entry name" value="Trypsin-like serine proteases"/>
    <property type="match status" value="1"/>
</dbReference>
<sequence>MLRLLIAAFLLLLRCYCQECGLKKDFNPLLRIVGGEESTSTSWPWQALLMTYDKNGIGLMCGASLITDRWLLTAAHCAQFQHPDTFVALGTTSLSDLRDVYAIGVHIIHPDYSPFTAFNDIALIQTTKKVKLSSIISPICVPRDDSLLIRKDTIAYVSGFGVTIDKANSGKRWAMRTSNTLMQTSLPIIDERSCAQRWSAMTAGTTIITDKQLCAGSLLRGTAPGDSGGPLQVEGLDGHWYIVGITSFGANSEDALLDQGTYPGVYTRVAAYFDWIVETIEEFETNASPSQRLHTKCAIGIVLLTIVLIRF</sequence>
<accession>F1LAT2</accession>
<protein>
    <submittedName>
        <fullName evidence="5">Transmembrane protease serine 11F</fullName>
    </submittedName>
</protein>
<keyword evidence="5" id="KW-0812">Transmembrane</keyword>
<dbReference type="EMBL" id="JI175772">
    <property type="protein sequence ID" value="ADY47236.1"/>
    <property type="molecule type" value="mRNA"/>
</dbReference>
<keyword evidence="2 5" id="KW-0645">Protease</keyword>
<dbReference type="Pfam" id="PF00089">
    <property type="entry name" value="Trypsin"/>
    <property type="match status" value="1"/>
</dbReference>
<keyword evidence="2" id="KW-0378">Hydrolase</keyword>
<dbReference type="CDD" id="cd00190">
    <property type="entry name" value="Tryp_SPc"/>
    <property type="match status" value="1"/>
</dbReference>
<dbReference type="InterPro" id="IPR009003">
    <property type="entry name" value="Peptidase_S1_PA"/>
</dbReference>
<evidence type="ECO:0000313" key="5">
    <source>
        <dbReference type="EMBL" id="ADY47236.1"/>
    </source>
</evidence>
<evidence type="ECO:0000259" key="4">
    <source>
        <dbReference type="PROSITE" id="PS50240"/>
    </source>
</evidence>
<dbReference type="InterPro" id="IPR001254">
    <property type="entry name" value="Trypsin_dom"/>
</dbReference>
<dbReference type="GO" id="GO:0006508">
    <property type="term" value="P:proteolysis"/>
    <property type="evidence" value="ECO:0007669"/>
    <property type="project" value="UniProtKB-KW"/>
</dbReference>
<keyword evidence="3" id="KW-0732">Signal</keyword>
<dbReference type="PROSITE" id="PS00135">
    <property type="entry name" value="TRYPSIN_SER"/>
    <property type="match status" value="1"/>
</dbReference>
<evidence type="ECO:0000256" key="1">
    <source>
        <dbReference type="ARBA" id="ARBA00023157"/>
    </source>
</evidence>
<dbReference type="PANTHER" id="PTHR24252:SF7">
    <property type="entry name" value="HYALIN"/>
    <property type="match status" value="1"/>
</dbReference>